<evidence type="ECO:0000256" key="2">
    <source>
        <dbReference type="ARBA" id="ARBA00022536"/>
    </source>
</evidence>
<dbReference type="Pfam" id="PF07645">
    <property type="entry name" value="EGF_CA"/>
    <property type="match status" value="1"/>
</dbReference>
<evidence type="ECO:0000256" key="3">
    <source>
        <dbReference type="ARBA" id="ARBA00022729"/>
    </source>
</evidence>
<dbReference type="PROSITE" id="PS00022">
    <property type="entry name" value="EGF_1"/>
    <property type="match status" value="2"/>
</dbReference>
<feature type="transmembrane region" description="Helical" evidence="9">
    <location>
        <begin position="494"/>
        <end position="514"/>
    </location>
</feature>
<dbReference type="GO" id="GO:0016358">
    <property type="term" value="P:dendrite development"/>
    <property type="evidence" value="ECO:0007669"/>
    <property type="project" value="UniProtKB-ARBA"/>
</dbReference>
<dbReference type="SMART" id="SM00282">
    <property type="entry name" value="LamG"/>
    <property type="match status" value="1"/>
</dbReference>
<dbReference type="PANTHER" id="PTHR12916">
    <property type="entry name" value="CYTOCHROME C OXIDASE POLYPEPTIDE VIC-2"/>
    <property type="match status" value="1"/>
</dbReference>
<sequence length="700" mass="75866">MLITLRAIAGWKWLPGQQDPLHILGVQPVTGTSNIDLVLAVERPETLGTGRMEGFYFQQELAAKLEEAAARGEMRGALAGAALISGTCSGKLDCGDMECKNTLVMEGGLPVTYNTERITLVLPRFGRTESCTCSGETCPTPVELCEGQSCPDDMQCVLSGPTAPSVCQCQPERLDECAGQTSLSFSGNSYIKYRVTERVQSGEMRLGLRVRTLQTRGVIMFTRVNPCTMLKIEGGRLWFQLDCDNTLGVMGISDRPINDGLWHSVALELTRNYTLLSLDDSYVERRRAAQAPVRLWPLAPDSSFFFGAQVRLGPARAQDGFQGCLGSLMLNGNELPLQNKRSRYAEIAGLSEVKLGCVLYPDPCISQPCLNGAICSSLPFGGFMCSCSSGFTGGRCEVELTSCMPNPCQNGGECKAVGNAFLCGCPRGLRGLICDVDVNECDQDNCGNRGECVNTFGSFYCNCSDGYEDQFCDDQVPEDDTEAEPLSYVGPGEIIGIGVLAFVIIFLLILFVAFRKKIKFRKDSDPGPGTMAASGISAVSSEASYMLHKTGMGVEGIEFKAVRVPGSPATTATYGEVGGCSGGPPQVMVRPTAHSILPGTERTTSSESMANRRGIAVCSVAPNLPSASARRPEHSPAHKVSWEGKETREKVLDRHRDEREEEWGQRAFELERTQRDNSPQGKAVVSCTHSRKHTQSDFQR</sequence>
<dbReference type="GO" id="GO:0007219">
    <property type="term" value="P:Notch signaling pathway"/>
    <property type="evidence" value="ECO:0007669"/>
    <property type="project" value="TreeGrafter"/>
</dbReference>
<evidence type="ECO:0000256" key="8">
    <source>
        <dbReference type="SAM" id="MobiDB-lite"/>
    </source>
</evidence>
<comment type="caution">
    <text evidence="7">Lacks conserved residue(s) required for the propagation of feature annotation.</text>
</comment>
<dbReference type="InterPro" id="IPR018097">
    <property type="entry name" value="EGF_Ca-bd_CS"/>
</dbReference>
<dbReference type="PROSITE" id="PS01187">
    <property type="entry name" value="EGF_CA"/>
    <property type="match status" value="1"/>
</dbReference>
<dbReference type="InterPro" id="IPR000152">
    <property type="entry name" value="EGF-type_Asp/Asn_hydroxyl_site"/>
</dbReference>
<dbReference type="SUPFAM" id="SSF57196">
    <property type="entry name" value="EGF/Laminin"/>
    <property type="match status" value="3"/>
</dbReference>
<dbReference type="GeneTree" id="ENSGT00940000154981"/>
<dbReference type="PROSITE" id="PS50025">
    <property type="entry name" value="LAM_G_DOMAIN"/>
    <property type="match status" value="1"/>
</dbReference>
<dbReference type="InterPro" id="IPR013320">
    <property type="entry name" value="ConA-like_dom_sf"/>
</dbReference>
<feature type="region of interest" description="Disordered" evidence="8">
    <location>
        <begin position="625"/>
        <end position="700"/>
    </location>
</feature>
<dbReference type="Proteomes" id="UP000261380">
    <property type="component" value="Unplaced"/>
</dbReference>
<dbReference type="GO" id="GO:0001764">
    <property type="term" value="P:neuron migration"/>
    <property type="evidence" value="ECO:0007669"/>
    <property type="project" value="UniProtKB-ARBA"/>
</dbReference>
<feature type="compositionally biased region" description="Basic and acidic residues" evidence="8">
    <location>
        <begin position="630"/>
        <end position="675"/>
    </location>
</feature>
<dbReference type="PROSITE" id="PS01186">
    <property type="entry name" value="EGF_2"/>
    <property type="match status" value="2"/>
</dbReference>
<dbReference type="Gene3D" id="2.60.120.200">
    <property type="match status" value="1"/>
</dbReference>
<keyword evidence="6" id="KW-0325">Glycoprotein</keyword>
<dbReference type="SMART" id="SM00179">
    <property type="entry name" value="EGF_CA"/>
    <property type="match status" value="3"/>
</dbReference>
<evidence type="ECO:0000256" key="4">
    <source>
        <dbReference type="ARBA" id="ARBA00022737"/>
    </source>
</evidence>
<dbReference type="InterPro" id="IPR000742">
    <property type="entry name" value="EGF"/>
</dbReference>
<evidence type="ECO:0000256" key="7">
    <source>
        <dbReference type="PROSITE-ProRule" id="PRU00076"/>
    </source>
</evidence>
<feature type="disulfide bond" evidence="7">
    <location>
        <begin position="463"/>
        <end position="472"/>
    </location>
</feature>
<dbReference type="Pfam" id="PF02210">
    <property type="entry name" value="Laminin_G_2"/>
    <property type="match status" value="1"/>
</dbReference>
<dbReference type="CDD" id="cd00110">
    <property type="entry name" value="LamG"/>
    <property type="match status" value="1"/>
</dbReference>
<keyword evidence="1" id="KW-0217">Developmental protein</keyword>
<keyword evidence="9" id="KW-0812">Transmembrane</keyword>
<keyword evidence="9" id="KW-1133">Transmembrane helix</keyword>
<keyword evidence="9" id="KW-0472">Membrane</keyword>
<reference evidence="12" key="1">
    <citation type="submission" date="2025-08" db="UniProtKB">
        <authorList>
            <consortium name="Ensembl"/>
        </authorList>
    </citation>
    <scope>IDENTIFICATION</scope>
</reference>
<dbReference type="SUPFAM" id="SSF49899">
    <property type="entry name" value="Concanavalin A-like lectins/glucanases"/>
    <property type="match status" value="1"/>
</dbReference>
<feature type="domain" description="Laminin G" evidence="10">
    <location>
        <begin position="180"/>
        <end position="357"/>
    </location>
</feature>
<evidence type="ECO:0000256" key="1">
    <source>
        <dbReference type="ARBA" id="ARBA00022473"/>
    </source>
</evidence>
<keyword evidence="13" id="KW-1185">Reference proteome</keyword>
<dbReference type="SMART" id="SM00181">
    <property type="entry name" value="EGF"/>
    <property type="match status" value="3"/>
</dbReference>
<feature type="domain" description="EGF-like" evidence="11">
    <location>
        <begin position="360"/>
        <end position="397"/>
    </location>
</feature>
<evidence type="ECO:0000313" key="13">
    <source>
        <dbReference type="Proteomes" id="UP000261380"/>
    </source>
</evidence>
<dbReference type="Gene3D" id="2.10.25.10">
    <property type="entry name" value="Laminin"/>
    <property type="match status" value="3"/>
</dbReference>
<proteinExistence type="predicted"/>
<dbReference type="Ensembl" id="ENSXCOT00000016500.1">
    <property type="protein sequence ID" value="ENSXCOP00000016294.1"/>
    <property type="gene ID" value="ENSXCOG00000012217.1"/>
</dbReference>
<evidence type="ECO:0000256" key="5">
    <source>
        <dbReference type="ARBA" id="ARBA00023157"/>
    </source>
</evidence>
<dbReference type="CDD" id="cd00054">
    <property type="entry name" value="EGF_CA"/>
    <property type="match status" value="3"/>
</dbReference>
<feature type="domain" description="EGF-like" evidence="11">
    <location>
        <begin position="399"/>
        <end position="435"/>
    </location>
</feature>
<dbReference type="InterPro" id="IPR001791">
    <property type="entry name" value="Laminin_G"/>
</dbReference>
<dbReference type="PROSITE" id="PS00010">
    <property type="entry name" value="ASX_HYDROXYL"/>
    <property type="match status" value="1"/>
</dbReference>
<dbReference type="PROSITE" id="PS50026">
    <property type="entry name" value="EGF_3"/>
    <property type="match status" value="3"/>
</dbReference>
<keyword evidence="4" id="KW-0677">Repeat</keyword>
<evidence type="ECO:0000259" key="11">
    <source>
        <dbReference type="PROSITE" id="PS50026"/>
    </source>
</evidence>
<dbReference type="Pfam" id="PF00008">
    <property type="entry name" value="EGF"/>
    <property type="match status" value="2"/>
</dbReference>
<dbReference type="GO" id="GO:0048646">
    <property type="term" value="P:anatomical structure formation involved in morphogenesis"/>
    <property type="evidence" value="ECO:0007669"/>
    <property type="project" value="UniProtKB-ARBA"/>
</dbReference>
<dbReference type="GO" id="GO:0009887">
    <property type="term" value="P:animal organ morphogenesis"/>
    <property type="evidence" value="ECO:0007669"/>
    <property type="project" value="UniProtKB-ARBA"/>
</dbReference>
<keyword evidence="3" id="KW-0732">Signal</keyword>
<dbReference type="GO" id="GO:0005112">
    <property type="term" value="F:Notch binding"/>
    <property type="evidence" value="ECO:0007669"/>
    <property type="project" value="TreeGrafter"/>
</dbReference>
<feature type="domain" description="EGF-like" evidence="11">
    <location>
        <begin position="437"/>
        <end position="473"/>
    </location>
</feature>
<organism evidence="12 13">
    <name type="scientific">Xiphophorus couchianus</name>
    <name type="common">Monterrey platyfish</name>
    <dbReference type="NCBI Taxonomy" id="32473"/>
    <lineage>
        <taxon>Eukaryota</taxon>
        <taxon>Metazoa</taxon>
        <taxon>Chordata</taxon>
        <taxon>Craniata</taxon>
        <taxon>Vertebrata</taxon>
        <taxon>Euteleostomi</taxon>
        <taxon>Actinopterygii</taxon>
        <taxon>Neopterygii</taxon>
        <taxon>Teleostei</taxon>
        <taxon>Neoteleostei</taxon>
        <taxon>Acanthomorphata</taxon>
        <taxon>Ovalentaria</taxon>
        <taxon>Atherinomorphae</taxon>
        <taxon>Cyprinodontiformes</taxon>
        <taxon>Poeciliidae</taxon>
        <taxon>Poeciliinae</taxon>
        <taxon>Xiphophorus</taxon>
    </lineage>
</organism>
<accession>A0A3B5M959</accession>
<feature type="disulfide bond" evidence="7">
    <location>
        <begin position="425"/>
        <end position="434"/>
    </location>
</feature>
<dbReference type="GO" id="GO:0043005">
    <property type="term" value="C:neuron projection"/>
    <property type="evidence" value="ECO:0007669"/>
    <property type="project" value="UniProtKB-ARBA"/>
</dbReference>
<protein>
    <submittedName>
        <fullName evidence="12">FAT atypical cadherin 3b</fullName>
    </submittedName>
</protein>
<evidence type="ECO:0000256" key="9">
    <source>
        <dbReference type="SAM" id="Phobius"/>
    </source>
</evidence>
<keyword evidence="5 7" id="KW-1015">Disulfide bond</keyword>
<evidence type="ECO:0000313" key="12">
    <source>
        <dbReference type="Ensembl" id="ENSXCOP00000016294.1"/>
    </source>
</evidence>
<dbReference type="GO" id="GO:0048667">
    <property type="term" value="P:cell morphogenesis involved in neuron differentiation"/>
    <property type="evidence" value="ECO:0007669"/>
    <property type="project" value="UniProtKB-ARBA"/>
</dbReference>
<dbReference type="GO" id="GO:0005509">
    <property type="term" value="F:calcium ion binding"/>
    <property type="evidence" value="ECO:0007669"/>
    <property type="project" value="InterPro"/>
</dbReference>
<feature type="disulfide bond" evidence="7">
    <location>
        <begin position="387"/>
        <end position="396"/>
    </location>
</feature>
<dbReference type="AlphaFoldDB" id="A0A3B5M959"/>
<evidence type="ECO:0000256" key="6">
    <source>
        <dbReference type="ARBA" id="ARBA00023180"/>
    </source>
</evidence>
<dbReference type="InterPro" id="IPR049883">
    <property type="entry name" value="NOTCH1_EGF-like"/>
</dbReference>
<keyword evidence="2 7" id="KW-0245">EGF-like domain</keyword>
<name>A0A3B5M959_9TELE</name>
<dbReference type="FunFam" id="2.10.25.10:FF:000172">
    <property type="entry name" value="FAT atypical cadherin 3"/>
    <property type="match status" value="1"/>
</dbReference>
<reference evidence="12" key="2">
    <citation type="submission" date="2025-09" db="UniProtKB">
        <authorList>
            <consortium name="Ensembl"/>
        </authorList>
    </citation>
    <scope>IDENTIFICATION</scope>
</reference>
<evidence type="ECO:0000259" key="10">
    <source>
        <dbReference type="PROSITE" id="PS50025"/>
    </source>
</evidence>
<dbReference type="PANTHER" id="PTHR12916:SF4">
    <property type="entry name" value="UNINFLATABLE, ISOFORM C"/>
    <property type="match status" value="1"/>
</dbReference>
<dbReference type="InterPro" id="IPR001881">
    <property type="entry name" value="EGF-like_Ca-bd_dom"/>
</dbReference>